<feature type="transmembrane region" description="Helical" evidence="7">
    <location>
        <begin position="58"/>
        <end position="80"/>
    </location>
</feature>
<dbReference type="Pfam" id="PF06808">
    <property type="entry name" value="DctM"/>
    <property type="match status" value="1"/>
</dbReference>
<protein>
    <recommendedName>
        <fullName evidence="7">TRAP transporter large permease protein</fullName>
    </recommendedName>
</protein>
<comment type="caution">
    <text evidence="9">The sequence shown here is derived from an EMBL/GenBank/DDBJ whole genome shotgun (WGS) entry which is preliminary data.</text>
</comment>
<keyword evidence="4 7" id="KW-0812">Transmembrane</keyword>
<dbReference type="PIRSF" id="PIRSF006066">
    <property type="entry name" value="HI0050"/>
    <property type="match status" value="1"/>
</dbReference>
<feature type="transmembrane region" description="Helical" evidence="7">
    <location>
        <begin position="224"/>
        <end position="246"/>
    </location>
</feature>
<feature type="transmembrane region" description="Helical" evidence="7">
    <location>
        <begin position="412"/>
        <end position="433"/>
    </location>
</feature>
<dbReference type="Proteomes" id="UP000483432">
    <property type="component" value="Unassembled WGS sequence"/>
</dbReference>
<keyword evidence="7" id="KW-0813">Transport</keyword>
<comment type="function">
    <text evidence="7">Part of the tripartite ATP-independent periplasmic (TRAP) transport system.</text>
</comment>
<comment type="similarity">
    <text evidence="7">Belongs to the TRAP transporter large permease family.</text>
</comment>
<name>A0A7C9P976_9PROT</name>
<comment type="subunit">
    <text evidence="7">The complex comprises the extracytoplasmic solute receptor protein and the two transmembrane proteins.</text>
</comment>
<accession>A0A7C9P976</accession>
<feature type="transmembrane region" description="Helical" evidence="7">
    <location>
        <begin position="319"/>
        <end position="337"/>
    </location>
</feature>
<dbReference type="InterPro" id="IPR004681">
    <property type="entry name" value="TRAP_DctM"/>
</dbReference>
<reference evidence="9 10" key="1">
    <citation type="submission" date="2019-09" db="EMBL/GenBank/DDBJ databases">
        <title>H2 Metabolism Revealed by Metagenomic Analysis in Subglacial Sediment of East Antarctica.</title>
        <authorList>
            <person name="Yang Z."/>
            <person name="Zhang Y."/>
            <person name="Lv Y."/>
            <person name="Yan W."/>
            <person name="Xiao X."/>
            <person name="Sun B."/>
            <person name="Ma H."/>
        </authorList>
    </citation>
    <scope>NUCLEOTIDE SEQUENCE [LARGE SCALE GENOMIC DNA]</scope>
    <source>
        <strain evidence="9">Bin2_2</strain>
    </source>
</reference>
<keyword evidence="3 7" id="KW-0997">Cell inner membrane</keyword>
<evidence type="ECO:0000313" key="9">
    <source>
        <dbReference type="EMBL" id="NDP49237.1"/>
    </source>
</evidence>
<dbReference type="InterPro" id="IPR010656">
    <property type="entry name" value="DctM"/>
</dbReference>
<dbReference type="EMBL" id="JAAFGW010000231">
    <property type="protein sequence ID" value="NDP49237.1"/>
    <property type="molecule type" value="Genomic_DNA"/>
</dbReference>
<evidence type="ECO:0000256" key="4">
    <source>
        <dbReference type="ARBA" id="ARBA00022692"/>
    </source>
</evidence>
<evidence type="ECO:0000259" key="8">
    <source>
        <dbReference type="Pfam" id="PF06808"/>
    </source>
</evidence>
<feature type="transmembrane region" description="Helical" evidence="7">
    <location>
        <begin position="100"/>
        <end position="130"/>
    </location>
</feature>
<keyword evidence="2" id="KW-1003">Cell membrane</keyword>
<feature type="transmembrane region" description="Helical" evidence="7">
    <location>
        <begin position="142"/>
        <end position="166"/>
    </location>
</feature>
<feature type="transmembrane region" description="Helical" evidence="7">
    <location>
        <begin position="344"/>
        <end position="363"/>
    </location>
</feature>
<evidence type="ECO:0000256" key="3">
    <source>
        <dbReference type="ARBA" id="ARBA00022519"/>
    </source>
</evidence>
<feature type="domain" description="TRAP C4-dicarboxylate transport system permease DctM subunit" evidence="8">
    <location>
        <begin position="12"/>
        <end position="429"/>
    </location>
</feature>
<evidence type="ECO:0000256" key="1">
    <source>
        <dbReference type="ARBA" id="ARBA00004429"/>
    </source>
</evidence>
<comment type="subcellular location">
    <subcellularLocation>
        <location evidence="1 7">Cell inner membrane</location>
        <topology evidence="1 7">Multi-pass membrane protein</topology>
    </subcellularLocation>
</comment>
<dbReference type="GO" id="GO:0022857">
    <property type="term" value="F:transmembrane transporter activity"/>
    <property type="evidence" value="ECO:0007669"/>
    <property type="project" value="UniProtKB-UniRule"/>
</dbReference>
<dbReference type="GO" id="GO:0005886">
    <property type="term" value="C:plasma membrane"/>
    <property type="evidence" value="ECO:0007669"/>
    <property type="project" value="UniProtKB-SubCell"/>
</dbReference>
<feature type="transmembrane region" description="Helical" evidence="7">
    <location>
        <begin position="282"/>
        <end position="299"/>
    </location>
</feature>
<proteinExistence type="inferred from homology"/>
<gene>
    <name evidence="9" type="ORF">GZ085_12790</name>
</gene>
<feature type="transmembrane region" description="Helical" evidence="7">
    <location>
        <begin position="178"/>
        <end position="203"/>
    </location>
</feature>
<evidence type="ECO:0000256" key="6">
    <source>
        <dbReference type="ARBA" id="ARBA00023136"/>
    </source>
</evidence>
<sequence>MEPTSIALITVGFVFVLVLLGVHIGVALALLSVIGIWGITGKLNVAISLLNTTAYSAVMDYVFAVIPLFVLMGILATLSGATRDLFSAAQVLFGRIRGGIGIATVIANAIFAAITGVSVASAAVFSKLAIPEMERLNYDRNFSYGIVAGSAILGMLIPPSILMIVYGVLTEQSIGRLFAAGVGPGLLVTAILSHGIWLMVFFSPRLGGQLEKLPPMDWNTAVRTAVKPWGVILLVCLVLGGLYGGFFTPTEAGGIGAAGAMVLVIINRKFSWKAFVEVLTEIGRTTASIFLLLIAAQMYSRMLTISGLATKMSEWAAGLPVPPMVIILMFLVVFLLLGCIIDSVSILLLTIPIMFPVIIKLGYDPIWFGMVSIIAIEIGLLTPPFGMVVFAMKSSLGSSAKIEDIFVGSWPFILMLVLALGFVIAFPAISTWLPSVIM</sequence>
<organism evidence="9 10">
    <name type="scientific">Sulfuriferula multivorans</name>
    <dbReference type="NCBI Taxonomy" id="1559896"/>
    <lineage>
        <taxon>Bacteria</taxon>
        <taxon>Pseudomonadati</taxon>
        <taxon>Pseudomonadota</taxon>
        <taxon>Betaproteobacteria</taxon>
        <taxon>Nitrosomonadales</taxon>
        <taxon>Sulfuricellaceae</taxon>
        <taxon>Sulfuriferula</taxon>
    </lineage>
</organism>
<evidence type="ECO:0000313" key="10">
    <source>
        <dbReference type="Proteomes" id="UP000483432"/>
    </source>
</evidence>
<dbReference type="AlphaFoldDB" id="A0A7C9P976"/>
<evidence type="ECO:0000256" key="7">
    <source>
        <dbReference type="RuleBase" id="RU369079"/>
    </source>
</evidence>
<evidence type="ECO:0000256" key="5">
    <source>
        <dbReference type="ARBA" id="ARBA00022989"/>
    </source>
</evidence>
<keyword evidence="6 7" id="KW-0472">Membrane</keyword>
<dbReference type="NCBIfam" id="TIGR00786">
    <property type="entry name" value="dctM"/>
    <property type="match status" value="1"/>
</dbReference>
<feature type="transmembrane region" description="Helical" evidence="7">
    <location>
        <begin position="6"/>
        <end position="37"/>
    </location>
</feature>
<keyword evidence="5 7" id="KW-1133">Transmembrane helix</keyword>
<feature type="transmembrane region" description="Helical" evidence="7">
    <location>
        <begin position="252"/>
        <end position="270"/>
    </location>
</feature>
<feature type="transmembrane region" description="Helical" evidence="7">
    <location>
        <begin position="369"/>
        <end position="391"/>
    </location>
</feature>
<dbReference type="PANTHER" id="PTHR33362:SF5">
    <property type="entry name" value="C4-DICARBOXYLATE TRAP TRANSPORTER LARGE PERMEASE PROTEIN DCTM"/>
    <property type="match status" value="1"/>
</dbReference>
<dbReference type="PANTHER" id="PTHR33362">
    <property type="entry name" value="SIALIC ACID TRAP TRANSPORTER PERMEASE PROTEIN SIAT-RELATED"/>
    <property type="match status" value="1"/>
</dbReference>
<evidence type="ECO:0000256" key="2">
    <source>
        <dbReference type="ARBA" id="ARBA00022475"/>
    </source>
</evidence>